<dbReference type="EMBL" id="LS974621">
    <property type="protein sequence ID" value="CAG7875617.1"/>
    <property type="molecule type" value="Genomic_DNA"/>
</dbReference>
<feature type="non-terminal residue" evidence="1">
    <location>
        <position position="233"/>
    </location>
</feature>
<proteinExistence type="predicted"/>
<dbReference type="Gramene" id="A05p21380.2_BraZ1">
    <property type="protein sequence ID" value="A05p21380.2_BraZ1.CDS"/>
    <property type="gene ID" value="A05g21380.2_BraZ1"/>
</dbReference>
<name>A0A8D9DE60_BRACM</name>
<reference evidence="1 2" key="1">
    <citation type="submission" date="2021-07" db="EMBL/GenBank/DDBJ databases">
        <authorList>
            <consortium name="Genoscope - CEA"/>
            <person name="William W."/>
        </authorList>
    </citation>
    <scope>NUCLEOTIDE SEQUENCE [LARGE SCALE GENOMIC DNA]</scope>
</reference>
<protein>
    <submittedName>
        <fullName evidence="1">Uncharacterized protein</fullName>
    </submittedName>
</protein>
<evidence type="ECO:0000313" key="2">
    <source>
        <dbReference type="Proteomes" id="UP000694005"/>
    </source>
</evidence>
<gene>
    <name evidence="1" type="ORF">BRAPAZ1V2_A05P21380.2</name>
</gene>
<sequence length="233" mass="26335">WLTFWSSALICRPAAPPPPSKFACSASGRPETSAVVENSWESTFSYLILRLFICYLFHTNNFSAFHDCCSTMMPATVSVNSLATHQPNLEAGSVYSLTGFDVTRCNQNYRLSDSPLLVWFSDSTSFKKVTEPAVPIPLESFRFRNHSEMLGLASIVTLHRTRIMLWRQSRWRSKSFELCYLHNYLDLLTTFSLLLFDAQAVKIHNQLEKMGVDPRVVVATSVNPKMVGGKQPV</sequence>
<dbReference type="Proteomes" id="UP000694005">
    <property type="component" value="Chromosome A05"/>
</dbReference>
<accession>A0A8D9DE60</accession>
<dbReference type="AlphaFoldDB" id="A0A8D9DE60"/>
<organism evidence="1 2">
    <name type="scientific">Brassica campestris</name>
    <name type="common">Field mustard</name>
    <dbReference type="NCBI Taxonomy" id="3711"/>
    <lineage>
        <taxon>Eukaryota</taxon>
        <taxon>Viridiplantae</taxon>
        <taxon>Streptophyta</taxon>
        <taxon>Embryophyta</taxon>
        <taxon>Tracheophyta</taxon>
        <taxon>Spermatophyta</taxon>
        <taxon>Magnoliopsida</taxon>
        <taxon>eudicotyledons</taxon>
        <taxon>Gunneridae</taxon>
        <taxon>Pentapetalae</taxon>
        <taxon>rosids</taxon>
        <taxon>malvids</taxon>
        <taxon>Brassicales</taxon>
        <taxon>Brassicaceae</taxon>
        <taxon>Brassiceae</taxon>
        <taxon>Brassica</taxon>
    </lineage>
</organism>
<evidence type="ECO:0000313" key="1">
    <source>
        <dbReference type="EMBL" id="CAG7875617.1"/>
    </source>
</evidence>